<dbReference type="PANTHER" id="PTHR34820">
    <property type="entry name" value="INNER MEMBRANE PROTEIN YEBZ"/>
    <property type="match status" value="1"/>
</dbReference>
<protein>
    <recommendedName>
        <fullName evidence="7">Copper resistance protein D domain-containing protein</fullName>
    </recommendedName>
</protein>
<evidence type="ECO:0000313" key="8">
    <source>
        <dbReference type="EMBL" id="KON90006.1"/>
    </source>
</evidence>
<evidence type="ECO:0000256" key="6">
    <source>
        <dbReference type="SAM" id="Phobius"/>
    </source>
</evidence>
<dbReference type="InterPro" id="IPR032694">
    <property type="entry name" value="CopC/D"/>
</dbReference>
<keyword evidence="5 6" id="KW-0472">Membrane</keyword>
<feature type="transmembrane region" description="Helical" evidence="6">
    <location>
        <begin position="215"/>
        <end position="234"/>
    </location>
</feature>
<organism evidence="8 9">
    <name type="scientific">Sporosarcina globispora</name>
    <name type="common">Bacillus globisporus</name>
    <dbReference type="NCBI Taxonomy" id="1459"/>
    <lineage>
        <taxon>Bacteria</taxon>
        <taxon>Bacillati</taxon>
        <taxon>Bacillota</taxon>
        <taxon>Bacilli</taxon>
        <taxon>Bacillales</taxon>
        <taxon>Caryophanaceae</taxon>
        <taxon>Sporosarcina</taxon>
    </lineage>
</organism>
<name>A0A0M0GKR0_SPOGL</name>
<feature type="transmembrane region" description="Helical" evidence="6">
    <location>
        <begin position="309"/>
        <end position="329"/>
    </location>
</feature>
<keyword evidence="2" id="KW-1003">Cell membrane</keyword>
<accession>A0A0M0GKR0</accession>
<evidence type="ECO:0000259" key="7">
    <source>
        <dbReference type="Pfam" id="PF05425"/>
    </source>
</evidence>
<gene>
    <name evidence="8" type="ORF">AF332_26445</name>
</gene>
<comment type="caution">
    <text evidence="8">The sequence shown here is derived from an EMBL/GenBank/DDBJ whole genome shotgun (WGS) entry which is preliminary data.</text>
</comment>
<evidence type="ECO:0000256" key="2">
    <source>
        <dbReference type="ARBA" id="ARBA00022475"/>
    </source>
</evidence>
<dbReference type="RefSeq" id="WP_053437375.1">
    <property type="nucleotide sequence ID" value="NZ_LGUF01000007.1"/>
</dbReference>
<dbReference type="OrthoDB" id="2387346at2"/>
<comment type="subcellular location">
    <subcellularLocation>
        <location evidence="1">Cell membrane</location>
        <topology evidence="1">Multi-pass membrane protein</topology>
    </subcellularLocation>
</comment>
<reference evidence="9" key="1">
    <citation type="submission" date="2015-07" db="EMBL/GenBank/DDBJ databases">
        <title>Fjat-10036 dsm4.</title>
        <authorList>
            <person name="Liu B."/>
            <person name="Wang J."/>
            <person name="Zhu Y."/>
            <person name="Liu G."/>
            <person name="Chen Q."/>
            <person name="Chen Z."/>
            <person name="Lan J."/>
            <person name="Che J."/>
            <person name="Ge C."/>
            <person name="Shi H."/>
            <person name="Pan Z."/>
            <person name="Liu X."/>
        </authorList>
    </citation>
    <scope>NUCLEOTIDE SEQUENCE [LARGE SCALE GENOMIC DNA]</scope>
    <source>
        <strain evidence="9">DSM 4</strain>
    </source>
</reference>
<dbReference type="Pfam" id="PF05425">
    <property type="entry name" value="CopD"/>
    <property type="match status" value="1"/>
</dbReference>
<dbReference type="AlphaFoldDB" id="A0A0M0GKR0"/>
<feature type="transmembrane region" description="Helical" evidence="6">
    <location>
        <begin position="173"/>
        <end position="195"/>
    </location>
</feature>
<feature type="transmembrane region" description="Helical" evidence="6">
    <location>
        <begin position="12"/>
        <end position="30"/>
    </location>
</feature>
<proteinExistence type="predicted"/>
<dbReference type="GO" id="GO:0006825">
    <property type="term" value="P:copper ion transport"/>
    <property type="evidence" value="ECO:0007669"/>
    <property type="project" value="InterPro"/>
</dbReference>
<feature type="transmembrane region" description="Helical" evidence="6">
    <location>
        <begin position="42"/>
        <end position="65"/>
    </location>
</feature>
<keyword evidence="4 6" id="KW-1133">Transmembrane helix</keyword>
<evidence type="ECO:0000256" key="4">
    <source>
        <dbReference type="ARBA" id="ARBA00022989"/>
    </source>
</evidence>
<dbReference type="PANTHER" id="PTHR34820:SF4">
    <property type="entry name" value="INNER MEMBRANE PROTEIN YEBZ"/>
    <property type="match status" value="1"/>
</dbReference>
<evidence type="ECO:0000256" key="3">
    <source>
        <dbReference type="ARBA" id="ARBA00022692"/>
    </source>
</evidence>
<evidence type="ECO:0000256" key="5">
    <source>
        <dbReference type="ARBA" id="ARBA00023136"/>
    </source>
</evidence>
<feature type="transmembrane region" description="Helical" evidence="6">
    <location>
        <begin position="255"/>
        <end position="272"/>
    </location>
</feature>
<dbReference type="InterPro" id="IPR008457">
    <property type="entry name" value="Cu-R_CopD_dom"/>
</dbReference>
<dbReference type="PATRIC" id="fig|1459.3.peg.5813"/>
<sequence length="358" mass="40506">MSIIVPLAEIVTYLLFSILIGNTAFQFIPEKKKPKTNISKKMLLLSTLGIYIFTFGPVAQTISYFSDGVGLTLAAYSVLTDFQVGRAWIFIGFISVFLWMTLLLNGSKYLQVLWLLLMILAIGYSSHVASLSFWNGFIAHSIHFLMVTLWTGILIHVAWFSSDEDKWPEFLRWFTPFAMINLMILLISGFALMIYVVEPKDYVHSWVLPYGQMLLLKHLSIIPLLVFAFLNGVLTKKSIRVSPFDPRPWIKGESIIIFLVFCFTSVLGTLSPPHEVEFTVQSEGASDWVEWLLGTDILTVMNVQLTPSFLSLFLIANSLLFLALVVISYKKVKPFIAVLFGMSFVFALYFGLMISLSI</sequence>
<dbReference type="GO" id="GO:0005886">
    <property type="term" value="C:plasma membrane"/>
    <property type="evidence" value="ECO:0007669"/>
    <property type="project" value="UniProtKB-SubCell"/>
</dbReference>
<dbReference type="Proteomes" id="UP000037109">
    <property type="component" value="Unassembled WGS sequence"/>
</dbReference>
<keyword evidence="3 6" id="KW-0812">Transmembrane</keyword>
<feature type="transmembrane region" description="Helical" evidence="6">
    <location>
        <begin position="336"/>
        <end position="356"/>
    </location>
</feature>
<feature type="domain" description="Copper resistance protein D" evidence="7">
    <location>
        <begin position="169"/>
        <end position="267"/>
    </location>
</feature>
<dbReference type="EMBL" id="LGUF01000007">
    <property type="protein sequence ID" value="KON90006.1"/>
    <property type="molecule type" value="Genomic_DNA"/>
</dbReference>
<keyword evidence="9" id="KW-1185">Reference proteome</keyword>
<evidence type="ECO:0000313" key="9">
    <source>
        <dbReference type="Proteomes" id="UP000037109"/>
    </source>
</evidence>
<feature type="transmembrane region" description="Helical" evidence="6">
    <location>
        <begin position="85"/>
        <end position="105"/>
    </location>
</feature>
<feature type="transmembrane region" description="Helical" evidence="6">
    <location>
        <begin position="140"/>
        <end position="161"/>
    </location>
</feature>
<evidence type="ECO:0000256" key="1">
    <source>
        <dbReference type="ARBA" id="ARBA00004651"/>
    </source>
</evidence>
<feature type="transmembrane region" description="Helical" evidence="6">
    <location>
        <begin position="112"/>
        <end position="134"/>
    </location>
</feature>